<dbReference type="SUPFAM" id="SSF48403">
    <property type="entry name" value="Ankyrin repeat"/>
    <property type="match status" value="1"/>
</dbReference>
<protein>
    <submittedName>
        <fullName evidence="4">Ankyrin repeat domain-containing protein 50</fullName>
    </submittedName>
</protein>
<evidence type="ECO:0000313" key="4">
    <source>
        <dbReference type="EMBL" id="OLQ10407.1"/>
    </source>
</evidence>
<dbReference type="InterPro" id="IPR036770">
    <property type="entry name" value="Ankyrin_rpt-contain_sf"/>
</dbReference>
<dbReference type="Pfam" id="PF00023">
    <property type="entry name" value="Ank"/>
    <property type="match status" value="1"/>
</dbReference>
<dbReference type="Proteomes" id="UP000186817">
    <property type="component" value="Unassembled WGS sequence"/>
</dbReference>
<dbReference type="PROSITE" id="PS50297">
    <property type="entry name" value="ANK_REP_REGION"/>
    <property type="match status" value="1"/>
</dbReference>
<dbReference type="InterPro" id="IPR002110">
    <property type="entry name" value="Ankyrin_rpt"/>
</dbReference>
<dbReference type="Pfam" id="PF12796">
    <property type="entry name" value="Ank_2"/>
    <property type="match status" value="1"/>
</dbReference>
<name>A0A1Q9ESK9_SYMMI</name>
<feature type="repeat" description="ANK" evidence="3">
    <location>
        <begin position="415"/>
        <end position="447"/>
    </location>
</feature>
<dbReference type="Gene3D" id="1.25.40.20">
    <property type="entry name" value="Ankyrin repeat-containing domain"/>
    <property type="match status" value="2"/>
</dbReference>
<reference evidence="4 5" key="1">
    <citation type="submission" date="2016-02" db="EMBL/GenBank/DDBJ databases">
        <title>Genome analysis of coral dinoflagellate symbionts highlights evolutionary adaptations to a symbiotic lifestyle.</title>
        <authorList>
            <person name="Aranda M."/>
            <person name="Li Y."/>
            <person name="Liew Y.J."/>
            <person name="Baumgarten S."/>
            <person name="Simakov O."/>
            <person name="Wilson M."/>
            <person name="Piel J."/>
            <person name="Ashoor H."/>
            <person name="Bougouffa S."/>
            <person name="Bajic V.B."/>
            <person name="Ryu T."/>
            <person name="Ravasi T."/>
            <person name="Bayer T."/>
            <person name="Micklem G."/>
            <person name="Kim H."/>
            <person name="Bhak J."/>
            <person name="Lajeunesse T.C."/>
            <person name="Voolstra C.R."/>
        </authorList>
    </citation>
    <scope>NUCLEOTIDE SEQUENCE [LARGE SCALE GENOMIC DNA]</scope>
    <source>
        <strain evidence="4 5">CCMP2467</strain>
    </source>
</reference>
<gene>
    <name evidence="4" type="primary">ANKRD50</name>
    <name evidence="4" type="ORF">AK812_SmicGene5896</name>
</gene>
<comment type="caution">
    <text evidence="4">The sequence shown here is derived from an EMBL/GenBank/DDBJ whole genome shotgun (WGS) entry which is preliminary data.</text>
</comment>
<dbReference type="SMART" id="SM00248">
    <property type="entry name" value="ANK"/>
    <property type="match status" value="2"/>
</dbReference>
<dbReference type="OrthoDB" id="10339929at2759"/>
<evidence type="ECO:0000256" key="2">
    <source>
        <dbReference type="ARBA" id="ARBA00023043"/>
    </source>
</evidence>
<organism evidence="4 5">
    <name type="scientific">Symbiodinium microadriaticum</name>
    <name type="common">Dinoflagellate</name>
    <name type="synonym">Zooxanthella microadriatica</name>
    <dbReference type="NCBI Taxonomy" id="2951"/>
    <lineage>
        <taxon>Eukaryota</taxon>
        <taxon>Sar</taxon>
        <taxon>Alveolata</taxon>
        <taxon>Dinophyceae</taxon>
        <taxon>Suessiales</taxon>
        <taxon>Symbiodiniaceae</taxon>
        <taxon>Symbiodinium</taxon>
    </lineage>
</organism>
<dbReference type="AlphaFoldDB" id="A0A1Q9ESK9"/>
<keyword evidence="5" id="KW-1185">Reference proteome</keyword>
<dbReference type="PANTHER" id="PTHR24166">
    <property type="entry name" value="ROLLING PEBBLES, ISOFORM B"/>
    <property type="match status" value="1"/>
</dbReference>
<sequence>MECKGQRYWAAVLAVKGDYEYHVDVAQYTRSYKNAGTCEDHEFCPELAAGRHKVPALDLSDEPADIQTLHESDPRTVLPALNSVPFSTRFPGKLYRRDAFHTLKFGLFKDQAAGIIVRLASLKIFDQPGDSSGKSPGQGIQHFHYVEAGEPQNVQFAKVFEGKVYWKELPLDLQLVILPYVAAHPKHCVDLRRHIESDKLQKIESLLSRKACQRKSPDVIRLLLAARAEVDKADYDERFPLLAACKHKHLDIVRLLLEARADVAHEGGATAVFLACQTGQLSEKELKLRDALAYGIPGWPCGGAGKDMRSELLTYGQLSEKELKLRDALAYGIPGRQIYSRKNAGQLPQRTSQNLGLRKVDCFHLSKRQLSEKELKLRDALAYGIPGFVASRAGQLGVTRLLLRLRVDVEKENREGQGPLFVASQAGHANLVQMLLAARACVNKKDEA</sequence>
<evidence type="ECO:0000256" key="3">
    <source>
        <dbReference type="PROSITE-ProRule" id="PRU00023"/>
    </source>
</evidence>
<dbReference type="PROSITE" id="PS50088">
    <property type="entry name" value="ANK_REPEAT"/>
    <property type="match status" value="2"/>
</dbReference>
<dbReference type="PANTHER" id="PTHR24166:SF48">
    <property type="entry name" value="PROTEIN VAPYRIN"/>
    <property type="match status" value="1"/>
</dbReference>
<accession>A0A1Q9ESK9</accession>
<evidence type="ECO:0000313" key="5">
    <source>
        <dbReference type="Proteomes" id="UP000186817"/>
    </source>
</evidence>
<dbReference type="EMBL" id="LSRX01000079">
    <property type="protein sequence ID" value="OLQ10407.1"/>
    <property type="molecule type" value="Genomic_DNA"/>
</dbReference>
<keyword evidence="1" id="KW-0677">Repeat</keyword>
<feature type="repeat" description="ANK" evidence="3">
    <location>
        <begin position="236"/>
        <end position="268"/>
    </location>
</feature>
<evidence type="ECO:0000256" key="1">
    <source>
        <dbReference type="ARBA" id="ARBA00022737"/>
    </source>
</evidence>
<keyword evidence="2 3" id="KW-0040">ANK repeat</keyword>
<proteinExistence type="predicted"/>
<dbReference type="InterPro" id="IPR050889">
    <property type="entry name" value="Dendritic_Spine_Reg/Scaffold"/>
</dbReference>